<dbReference type="RefSeq" id="WP_319961519.1">
    <property type="nucleotide sequence ID" value="NZ_JAXARY010000008.1"/>
</dbReference>
<organism evidence="1 2">
    <name type="scientific">Methylomonas defluvii</name>
    <dbReference type="NCBI Taxonomy" id="3045149"/>
    <lineage>
        <taxon>Bacteria</taxon>
        <taxon>Pseudomonadati</taxon>
        <taxon>Pseudomonadota</taxon>
        <taxon>Gammaproteobacteria</taxon>
        <taxon>Methylococcales</taxon>
        <taxon>Methylococcaceae</taxon>
        <taxon>Methylomonas</taxon>
    </lineage>
</organism>
<evidence type="ECO:0000313" key="2">
    <source>
        <dbReference type="Proteomes" id="UP001284537"/>
    </source>
</evidence>
<dbReference type="Proteomes" id="UP001284537">
    <property type="component" value="Unassembled WGS sequence"/>
</dbReference>
<gene>
    <name evidence="1" type="ORF">QLH52_10680</name>
</gene>
<accession>A0ABU4UE71</accession>
<proteinExistence type="predicted"/>
<evidence type="ECO:0000313" key="1">
    <source>
        <dbReference type="EMBL" id="MDX8127748.1"/>
    </source>
</evidence>
<evidence type="ECO:0008006" key="3">
    <source>
        <dbReference type="Google" id="ProtNLM"/>
    </source>
</evidence>
<name>A0ABU4UE71_9GAMM</name>
<sequence length="70" mass="8203">MRFNPAEFIQLCRRAGVELHREGPFLCYDGGRKWRDSADVLFEALHRHKDELMPLLPDTSPQADLFDPYN</sequence>
<keyword evidence="2" id="KW-1185">Reference proteome</keyword>
<reference evidence="1 2" key="1">
    <citation type="submission" date="2023-11" db="EMBL/GenBank/DDBJ databases">
        <authorList>
            <person name="Ouyang M.-Y."/>
        </authorList>
    </citation>
    <scope>NUCLEOTIDE SEQUENCE [LARGE SCALE GENOMIC DNA]</scope>
    <source>
        <strain evidence="1 2">OY6</strain>
    </source>
</reference>
<comment type="caution">
    <text evidence="1">The sequence shown here is derived from an EMBL/GenBank/DDBJ whole genome shotgun (WGS) entry which is preliminary data.</text>
</comment>
<dbReference type="EMBL" id="JAXARY010000008">
    <property type="protein sequence ID" value="MDX8127748.1"/>
    <property type="molecule type" value="Genomic_DNA"/>
</dbReference>
<protein>
    <recommendedName>
        <fullName evidence="3">TubC N-terminal docking domain-containing protein</fullName>
    </recommendedName>
</protein>